<dbReference type="InterPro" id="IPR025110">
    <property type="entry name" value="AMP-bd_C"/>
</dbReference>
<keyword evidence="2 7" id="KW-0436">Ligase</keyword>
<protein>
    <submittedName>
        <fullName evidence="7">Acetyl-coenzyme A synthetase</fullName>
        <ecNumber evidence="7">6.2.1.1</ecNumber>
    </submittedName>
</protein>
<dbReference type="PANTHER" id="PTHR43605:SF10">
    <property type="entry name" value="ACYL-COA SYNTHETASE MEDIUM CHAIN FAMILY MEMBER 3"/>
    <property type="match status" value="1"/>
</dbReference>
<dbReference type="InterPro" id="IPR045851">
    <property type="entry name" value="AMP-bd_C_sf"/>
</dbReference>
<dbReference type="GO" id="GO:0004321">
    <property type="term" value="F:fatty-acyl-CoA synthase activity"/>
    <property type="evidence" value="ECO:0007669"/>
    <property type="project" value="TreeGrafter"/>
</dbReference>
<dbReference type="EMBL" id="CZRL01000064">
    <property type="protein sequence ID" value="CUS51522.1"/>
    <property type="molecule type" value="Genomic_DNA"/>
</dbReference>
<dbReference type="GO" id="GO:0006633">
    <property type="term" value="P:fatty acid biosynthetic process"/>
    <property type="evidence" value="ECO:0007669"/>
    <property type="project" value="TreeGrafter"/>
</dbReference>
<feature type="domain" description="AMP-binding enzyme C-terminal" evidence="6">
    <location>
        <begin position="456"/>
        <end position="534"/>
    </location>
</feature>
<comment type="similarity">
    <text evidence="1">Belongs to the ATP-dependent AMP-binding enzyme family.</text>
</comment>
<keyword evidence="4" id="KW-0067">ATP-binding</keyword>
<dbReference type="PANTHER" id="PTHR43605">
    <property type="entry name" value="ACYL-COENZYME A SYNTHETASE"/>
    <property type="match status" value="1"/>
</dbReference>
<proteinExistence type="inferred from homology"/>
<sequence>MFDLTPVLDQLSVPGNFDIAVPEYFNFGVDVIDARAAEGDKTAYIWVDRSGSVVEHHSFSDLSQASTRFANVLHQIGARKGDCAVVIMPRVPAWYEVVIGCIKAGVVAMPGTNLLTAKDIEYRINKSNATVAVVSMEHVSKIETIKDRCPTLVHLILIGGEQDRWISYDKACAEAGAQADPGAVVHSRSDEIMMAYFTSGTTSLPKMVPRDHGYALGHVVTGKYWMDLTENDVHWTLSDTGWAKAAWGMLFPQWLFGTAVVLYDGDAKFDADIHLRLIGQLGVTTFCAPPTVYRLFAQMDISGYDLSSLRHSLSAGEPLNPEAIRMWKDVTGTMVHDGYGQTETVNIVANVPGIEIRPGSMGKPVPGMDVQIVDDDGKICDDGEIGHIALRVGDVQPLGLFDGYYEDENNLNRDSFQHGWYYTGDTATRDADGYIWFVGRSDDIISSAGYRISPFEVESVLLEHPAVVESAVVAKPDELRGEIVKAHIVLAEGYEPNDALKVLIQDYVKETTAPYKYPREIDFRESLPKTISGKIRRVELREEA</sequence>
<dbReference type="EC" id="6.2.1.1" evidence="7"/>
<evidence type="ECO:0000256" key="3">
    <source>
        <dbReference type="ARBA" id="ARBA00022741"/>
    </source>
</evidence>
<dbReference type="InterPro" id="IPR051087">
    <property type="entry name" value="Mitochondrial_ACSM"/>
</dbReference>
<accession>A0A160TQ63</accession>
<evidence type="ECO:0000259" key="5">
    <source>
        <dbReference type="Pfam" id="PF00501"/>
    </source>
</evidence>
<dbReference type="InterPro" id="IPR000873">
    <property type="entry name" value="AMP-dep_synth/lig_dom"/>
</dbReference>
<evidence type="ECO:0000313" key="7">
    <source>
        <dbReference type="EMBL" id="CUS51522.1"/>
    </source>
</evidence>
<evidence type="ECO:0000256" key="1">
    <source>
        <dbReference type="ARBA" id="ARBA00006432"/>
    </source>
</evidence>
<name>A0A160TQ63_9ZZZZ</name>
<dbReference type="Pfam" id="PF00501">
    <property type="entry name" value="AMP-binding"/>
    <property type="match status" value="1"/>
</dbReference>
<dbReference type="Pfam" id="PF13193">
    <property type="entry name" value="AMP-binding_C"/>
    <property type="match status" value="1"/>
</dbReference>
<feature type="domain" description="AMP-dependent synthetase/ligase" evidence="5">
    <location>
        <begin position="37"/>
        <end position="405"/>
    </location>
</feature>
<dbReference type="Gene3D" id="3.40.50.12780">
    <property type="entry name" value="N-terminal domain of ligase-like"/>
    <property type="match status" value="1"/>
</dbReference>
<dbReference type="FunFam" id="3.30.300.30:FF:000005">
    <property type="entry name" value="Acyl-coenzyme A synthetase ACSM5, mitochondrial"/>
    <property type="match status" value="1"/>
</dbReference>
<dbReference type="GO" id="GO:0015645">
    <property type="term" value="F:fatty acid ligase activity"/>
    <property type="evidence" value="ECO:0007669"/>
    <property type="project" value="TreeGrafter"/>
</dbReference>
<dbReference type="GO" id="GO:0005524">
    <property type="term" value="F:ATP binding"/>
    <property type="evidence" value="ECO:0007669"/>
    <property type="project" value="UniProtKB-KW"/>
</dbReference>
<dbReference type="Gene3D" id="3.30.300.30">
    <property type="match status" value="1"/>
</dbReference>
<dbReference type="InterPro" id="IPR042099">
    <property type="entry name" value="ANL_N_sf"/>
</dbReference>
<dbReference type="SUPFAM" id="SSF56801">
    <property type="entry name" value="Acetyl-CoA synthetase-like"/>
    <property type="match status" value="1"/>
</dbReference>
<organism evidence="7">
    <name type="scientific">hydrothermal vent metagenome</name>
    <dbReference type="NCBI Taxonomy" id="652676"/>
    <lineage>
        <taxon>unclassified sequences</taxon>
        <taxon>metagenomes</taxon>
        <taxon>ecological metagenomes</taxon>
    </lineage>
</organism>
<dbReference type="AlphaFoldDB" id="A0A160TQ63"/>
<evidence type="ECO:0000256" key="2">
    <source>
        <dbReference type="ARBA" id="ARBA00022598"/>
    </source>
</evidence>
<evidence type="ECO:0000259" key="6">
    <source>
        <dbReference type="Pfam" id="PF13193"/>
    </source>
</evidence>
<evidence type="ECO:0000256" key="4">
    <source>
        <dbReference type="ARBA" id="ARBA00022840"/>
    </source>
</evidence>
<reference evidence="7" key="1">
    <citation type="submission" date="2015-10" db="EMBL/GenBank/DDBJ databases">
        <authorList>
            <person name="Gilbert D.G."/>
        </authorList>
    </citation>
    <scope>NUCLEOTIDE SEQUENCE</scope>
</reference>
<gene>
    <name evidence="7" type="ORF">MGWOODY_XGa2332</name>
</gene>
<dbReference type="GO" id="GO:0006637">
    <property type="term" value="P:acyl-CoA metabolic process"/>
    <property type="evidence" value="ECO:0007669"/>
    <property type="project" value="TreeGrafter"/>
</dbReference>
<keyword evidence="3" id="KW-0547">Nucleotide-binding</keyword>
<dbReference type="GO" id="GO:0003987">
    <property type="term" value="F:acetate-CoA ligase activity"/>
    <property type="evidence" value="ECO:0007669"/>
    <property type="project" value="UniProtKB-EC"/>
</dbReference>